<evidence type="ECO:0000313" key="10">
    <source>
        <dbReference type="EMBL" id="OIS90774.1"/>
    </source>
</evidence>
<name>A0A1J6HZ36_9HYPH</name>
<dbReference type="SMART" id="SM00448">
    <property type="entry name" value="REC"/>
    <property type="match status" value="1"/>
</dbReference>
<dbReference type="SMART" id="SM00862">
    <property type="entry name" value="Trans_reg_C"/>
    <property type="match status" value="1"/>
</dbReference>
<dbReference type="GO" id="GO:0000976">
    <property type="term" value="F:transcription cis-regulatory region binding"/>
    <property type="evidence" value="ECO:0007669"/>
    <property type="project" value="TreeGrafter"/>
</dbReference>
<dbReference type="GO" id="GO:0000156">
    <property type="term" value="F:phosphorelay response regulator activity"/>
    <property type="evidence" value="ECO:0007669"/>
    <property type="project" value="TreeGrafter"/>
</dbReference>
<dbReference type="PANTHER" id="PTHR48111:SF67">
    <property type="entry name" value="TRANSCRIPTIONAL REGULATORY PROTEIN TCTD"/>
    <property type="match status" value="1"/>
</dbReference>
<dbReference type="InterPro" id="IPR036388">
    <property type="entry name" value="WH-like_DNA-bd_sf"/>
</dbReference>
<evidence type="ECO:0000256" key="6">
    <source>
        <dbReference type="PROSITE-ProRule" id="PRU00169"/>
    </source>
</evidence>
<dbReference type="OrthoDB" id="9802426at2"/>
<dbReference type="Pfam" id="PF00072">
    <property type="entry name" value="Response_reg"/>
    <property type="match status" value="1"/>
</dbReference>
<feature type="domain" description="Response regulatory" evidence="8">
    <location>
        <begin position="2"/>
        <end position="116"/>
    </location>
</feature>
<dbReference type="Gene3D" id="3.40.50.2300">
    <property type="match status" value="1"/>
</dbReference>
<dbReference type="AlphaFoldDB" id="A0A1J6HZ36"/>
<dbReference type="InterPro" id="IPR001867">
    <property type="entry name" value="OmpR/PhoB-type_DNA-bd"/>
</dbReference>
<evidence type="ECO:0000256" key="5">
    <source>
        <dbReference type="ARBA" id="ARBA00023163"/>
    </source>
</evidence>
<feature type="modified residue" description="4-aspartylphosphate" evidence="6">
    <location>
        <position position="51"/>
    </location>
</feature>
<protein>
    <submittedName>
        <fullName evidence="10">DNA-binding response regulator</fullName>
    </submittedName>
</protein>
<feature type="DNA-binding region" description="OmpR/PhoB-type" evidence="7">
    <location>
        <begin position="124"/>
        <end position="220"/>
    </location>
</feature>
<keyword evidence="2" id="KW-0902">Two-component regulatory system</keyword>
<dbReference type="Gene3D" id="6.10.250.690">
    <property type="match status" value="1"/>
</dbReference>
<evidence type="ECO:0000256" key="3">
    <source>
        <dbReference type="ARBA" id="ARBA00023015"/>
    </source>
</evidence>
<dbReference type="Pfam" id="PF00486">
    <property type="entry name" value="Trans_reg_C"/>
    <property type="match status" value="1"/>
</dbReference>
<dbReference type="EMBL" id="MOEC01000041">
    <property type="protein sequence ID" value="OIS90774.1"/>
    <property type="molecule type" value="Genomic_DNA"/>
</dbReference>
<accession>A0A1J6HZ36</accession>
<dbReference type="InterPro" id="IPR001789">
    <property type="entry name" value="Sig_transdc_resp-reg_receiver"/>
</dbReference>
<keyword evidence="4 7" id="KW-0238">DNA-binding</keyword>
<dbReference type="GO" id="GO:0032993">
    <property type="term" value="C:protein-DNA complex"/>
    <property type="evidence" value="ECO:0007669"/>
    <property type="project" value="TreeGrafter"/>
</dbReference>
<dbReference type="GO" id="GO:0006355">
    <property type="term" value="P:regulation of DNA-templated transcription"/>
    <property type="evidence" value="ECO:0007669"/>
    <property type="project" value="InterPro"/>
</dbReference>
<dbReference type="PROSITE" id="PS50110">
    <property type="entry name" value="RESPONSE_REGULATORY"/>
    <property type="match status" value="1"/>
</dbReference>
<comment type="caution">
    <text evidence="10">The sequence shown here is derived from an EMBL/GenBank/DDBJ whole genome shotgun (WGS) entry which is preliminary data.</text>
</comment>
<keyword evidence="1 6" id="KW-0597">Phosphoprotein</keyword>
<dbReference type="Gene3D" id="1.10.10.10">
    <property type="entry name" value="Winged helix-like DNA-binding domain superfamily/Winged helix DNA-binding domain"/>
    <property type="match status" value="1"/>
</dbReference>
<gene>
    <name evidence="10" type="ORF">BLA27_25020</name>
</gene>
<dbReference type="RefSeq" id="WP_071634041.1">
    <property type="nucleotide sequence ID" value="NZ_JBCAUP010000001.1"/>
</dbReference>
<organism evidence="10 11">
    <name type="scientific">Brucella cytisi</name>
    <dbReference type="NCBI Taxonomy" id="407152"/>
    <lineage>
        <taxon>Bacteria</taxon>
        <taxon>Pseudomonadati</taxon>
        <taxon>Pseudomonadota</taxon>
        <taxon>Alphaproteobacteria</taxon>
        <taxon>Hyphomicrobiales</taxon>
        <taxon>Brucellaceae</taxon>
        <taxon>Brucella/Ochrobactrum group</taxon>
        <taxon>Brucella</taxon>
    </lineage>
</organism>
<keyword evidence="3" id="KW-0805">Transcription regulation</keyword>
<dbReference type="CDD" id="cd17624">
    <property type="entry name" value="REC_OmpR_PmrA-like"/>
    <property type="match status" value="1"/>
</dbReference>
<proteinExistence type="predicted"/>
<keyword evidence="5" id="KW-0804">Transcription</keyword>
<dbReference type="FunFam" id="3.40.50.2300:FF:000002">
    <property type="entry name" value="DNA-binding response regulator PhoP"/>
    <property type="match status" value="1"/>
</dbReference>
<dbReference type="CDD" id="cd00383">
    <property type="entry name" value="trans_reg_C"/>
    <property type="match status" value="1"/>
</dbReference>
<evidence type="ECO:0000259" key="9">
    <source>
        <dbReference type="PROSITE" id="PS51755"/>
    </source>
</evidence>
<feature type="domain" description="OmpR/PhoB-type" evidence="9">
    <location>
        <begin position="124"/>
        <end position="220"/>
    </location>
</feature>
<dbReference type="GO" id="GO:0005829">
    <property type="term" value="C:cytosol"/>
    <property type="evidence" value="ECO:0007669"/>
    <property type="project" value="TreeGrafter"/>
</dbReference>
<evidence type="ECO:0000256" key="1">
    <source>
        <dbReference type="ARBA" id="ARBA00022553"/>
    </source>
</evidence>
<evidence type="ECO:0000256" key="4">
    <source>
        <dbReference type="ARBA" id="ARBA00023125"/>
    </source>
</evidence>
<evidence type="ECO:0000256" key="7">
    <source>
        <dbReference type="PROSITE-ProRule" id="PRU01091"/>
    </source>
</evidence>
<evidence type="ECO:0000256" key="2">
    <source>
        <dbReference type="ARBA" id="ARBA00023012"/>
    </source>
</evidence>
<dbReference type="InterPro" id="IPR039420">
    <property type="entry name" value="WalR-like"/>
</dbReference>
<dbReference type="PROSITE" id="PS51755">
    <property type="entry name" value="OMPR_PHOB"/>
    <property type="match status" value="1"/>
</dbReference>
<evidence type="ECO:0000313" key="11">
    <source>
        <dbReference type="Proteomes" id="UP000182985"/>
    </source>
</evidence>
<dbReference type="PANTHER" id="PTHR48111">
    <property type="entry name" value="REGULATOR OF RPOS"/>
    <property type="match status" value="1"/>
</dbReference>
<sequence>MRILLVEDNLTLANWLAKSLQQSNYSVDTVHDAADAEQALAFTEYDLVVLDLGLPDKTGLDVLEHIRSRGNEVPVIILTANASLDGRIRGLDAGADDYLAKPFELSELEARIRAHLRRSSQRTAPVVTCGLLRFDTNTRLFSLEDDPLSLAPKEHAVLEQLLRRIGTTVSKTTLVQGIYDFDSETDENAIEIYIHRLRKKLEGSKAEIVTLRGLGYLLREAS</sequence>
<evidence type="ECO:0000259" key="8">
    <source>
        <dbReference type="PROSITE" id="PS50110"/>
    </source>
</evidence>
<dbReference type="SUPFAM" id="SSF52172">
    <property type="entry name" value="CheY-like"/>
    <property type="match status" value="1"/>
</dbReference>
<reference evidence="10 11" key="1">
    <citation type="submission" date="2016-10" db="EMBL/GenBank/DDBJ databases">
        <title>The Draft Genome Sequence of the Potato Rhizosphere Bacteria Ochrobactrum sp. IPA7.2.</title>
        <authorList>
            <person name="Gogoleva N.E."/>
            <person name="Khlopko Y.A."/>
            <person name="Burygin G.L."/>
            <person name="Plotnikov A.O."/>
        </authorList>
    </citation>
    <scope>NUCLEOTIDE SEQUENCE [LARGE SCALE GENOMIC DNA]</scope>
    <source>
        <strain evidence="10 11">IPA7.2</strain>
    </source>
</reference>
<keyword evidence="11" id="KW-1185">Reference proteome</keyword>
<dbReference type="Proteomes" id="UP000182985">
    <property type="component" value="Unassembled WGS sequence"/>
</dbReference>
<dbReference type="InterPro" id="IPR011006">
    <property type="entry name" value="CheY-like_superfamily"/>
</dbReference>